<reference evidence="1 2" key="1">
    <citation type="submission" date="2022-04" db="EMBL/GenBank/DDBJ databases">
        <title>Spirosoma sp. strain RP8 genome sequencing and assembly.</title>
        <authorList>
            <person name="Jung Y."/>
        </authorList>
    </citation>
    <scope>NUCLEOTIDE SEQUENCE [LARGE SCALE GENOMIC DNA]</scope>
    <source>
        <strain evidence="1 2">RP8</strain>
    </source>
</reference>
<gene>
    <name evidence="1" type="ORF">M0L20_14760</name>
</gene>
<evidence type="ECO:0000313" key="1">
    <source>
        <dbReference type="EMBL" id="MCK8493128.1"/>
    </source>
</evidence>
<comment type="caution">
    <text evidence="1">The sequence shown here is derived from an EMBL/GenBank/DDBJ whole genome shotgun (WGS) entry which is preliminary data.</text>
</comment>
<proteinExistence type="predicted"/>
<accession>A0ABT0HLV0</accession>
<sequence>MNKFTALFHRAINILFLSHPQRTCMGILIGFVTDVIIRAFHKYLNQISDIDWSVVDLKVCIAFGILLIHVRTIYYFITQGSKQNEEVEKVLLLIEAIKKEGLSDWQTKQMYLALYKKVLDSVDLNKETKAELEKLKANQASGTPPEPQAE</sequence>
<keyword evidence="2" id="KW-1185">Reference proteome</keyword>
<dbReference type="Proteomes" id="UP001202180">
    <property type="component" value="Unassembled WGS sequence"/>
</dbReference>
<dbReference type="EMBL" id="JALPRF010000002">
    <property type="protein sequence ID" value="MCK8493128.1"/>
    <property type="molecule type" value="Genomic_DNA"/>
</dbReference>
<evidence type="ECO:0000313" key="2">
    <source>
        <dbReference type="Proteomes" id="UP001202180"/>
    </source>
</evidence>
<protein>
    <submittedName>
        <fullName evidence="1">Uncharacterized protein</fullName>
    </submittedName>
</protein>
<organism evidence="1 2">
    <name type="scientific">Spirosoma liriopis</name>
    <dbReference type="NCBI Taxonomy" id="2937440"/>
    <lineage>
        <taxon>Bacteria</taxon>
        <taxon>Pseudomonadati</taxon>
        <taxon>Bacteroidota</taxon>
        <taxon>Cytophagia</taxon>
        <taxon>Cytophagales</taxon>
        <taxon>Cytophagaceae</taxon>
        <taxon>Spirosoma</taxon>
    </lineage>
</organism>
<name>A0ABT0HLV0_9BACT</name>